<dbReference type="SUPFAM" id="SSF54236">
    <property type="entry name" value="Ubiquitin-like"/>
    <property type="match status" value="1"/>
</dbReference>
<evidence type="ECO:0000256" key="9">
    <source>
        <dbReference type="ARBA" id="ARBA00054216"/>
    </source>
</evidence>
<keyword evidence="18" id="KW-1133">Transmembrane helix</keyword>
<keyword evidence="5" id="KW-0007">Acetylation</keyword>
<dbReference type="PANTHER" id="PTHR13248:SF4">
    <property type="entry name" value="ELONGIN B"/>
    <property type="match status" value="1"/>
</dbReference>
<name>A0A9P0HBV6_NEZVI</name>
<evidence type="ECO:0000259" key="19">
    <source>
        <dbReference type="PROSITE" id="PS50053"/>
    </source>
</evidence>
<accession>A0A9P0HBV6</accession>
<evidence type="ECO:0000256" key="4">
    <source>
        <dbReference type="ARBA" id="ARBA00022786"/>
    </source>
</evidence>
<evidence type="ECO:0000256" key="16">
    <source>
        <dbReference type="ARBA" id="ARBA00093515"/>
    </source>
</evidence>
<protein>
    <recommendedName>
        <fullName evidence="11">Elongin-B</fullName>
    </recommendedName>
    <alternativeName>
        <fullName evidence="14">Elongin 18 kDa subunit</fullName>
    </alternativeName>
    <alternativeName>
        <fullName evidence="12">RNA polymerase II transcription factor SIII subunit B</fullName>
    </alternativeName>
    <alternativeName>
        <fullName evidence="15">SIII p18</fullName>
    </alternativeName>
    <alternativeName>
        <fullName evidence="13">Transcription elongation factor B polypeptide 2</fullName>
    </alternativeName>
</protein>
<dbReference type="PANTHER" id="PTHR13248">
    <property type="entry name" value="TRANSCRIPTION ELONGATION FACTOR B POLYPEPTIDE 2"/>
    <property type="match status" value="1"/>
</dbReference>
<dbReference type="PROSITE" id="PS50053">
    <property type="entry name" value="UBIQUITIN_2"/>
    <property type="match status" value="1"/>
</dbReference>
<proteinExistence type="inferred from homology"/>
<evidence type="ECO:0000313" key="21">
    <source>
        <dbReference type="Proteomes" id="UP001152798"/>
    </source>
</evidence>
<keyword evidence="21" id="KW-1185">Reference proteome</keyword>
<dbReference type="OrthoDB" id="7537057at2759"/>
<evidence type="ECO:0000256" key="10">
    <source>
        <dbReference type="ARBA" id="ARBA00060803"/>
    </source>
</evidence>
<evidence type="ECO:0000256" key="6">
    <source>
        <dbReference type="ARBA" id="ARBA00023015"/>
    </source>
</evidence>
<sequence>MSVTEKRTQVKVLNHPYWTPFWNSAFTFFLWDHWLFFNKLLQRTQRYEIYRYVGECTVGGSGPPFTTTEGEDAAILAKTLMSKVNENANPSKFDVFLMVRRKKLTIFTDCKDNTSVLELKRIIEGILKVPPINQLLYNKDNLVMDDDKTLQDYGMTSSVAKAQCPATVGLAIRLENGEFEPLEIAPLSPPPDLPYVMKTQESNGQEQAS</sequence>
<keyword evidence="6" id="KW-0805">Transcription regulation</keyword>
<comment type="pathway">
    <text evidence="2">Protein modification; protein ubiquitination.</text>
</comment>
<comment type="function">
    <text evidence="9">SIII, also known as elongin, is a general transcription elongation factor that increases the RNA polymerase II transcription elongation past template-encoded arresting sites. Subunit A is transcriptionally active and its transcription activity is strongly enhanced by binding to the dimeric complex of the SIII regulatory subunits B and C (elongin BC complex). In embryonic stem cells, the elongin BC complex is recruited by EPOP to Polycomb group (PcG) target genes in order generate genomic region that display both active and repressive chromatin properties, an important feature of pluripotent stem cells.</text>
</comment>
<organism evidence="20 21">
    <name type="scientific">Nezara viridula</name>
    <name type="common">Southern green stink bug</name>
    <name type="synonym">Cimex viridulus</name>
    <dbReference type="NCBI Taxonomy" id="85310"/>
    <lineage>
        <taxon>Eukaryota</taxon>
        <taxon>Metazoa</taxon>
        <taxon>Ecdysozoa</taxon>
        <taxon>Arthropoda</taxon>
        <taxon>Hexapoda</taxon>
        <taxon>Insecta</taxon>
        <taxon>Pterygota</taxon>
        <taxon>Neoptera</taxon>
        <taxon>Paraneoptera</taxon>
        <taxon>Hemiptera</taxon>
        <taxon>Heteroptera</taxon>
        <taxon>Panheteroptera</taxon>
        <taxon>Pentatomomorpha</taxon>
        <taxon>Pentatomoidea</taxon>
        <taxon>Pentatomidae</taxon>
        <taxon>Pentatominae</taxon>
        <taxon>Nezara</taxon>
    </lineage>
</organism>
<evidence type="ECO:0000256" key="12">
    <source>
        <dbReference type="ARBA" id="ARBA00076690"/>
    </source>
</evidence>
<keyword evidence="18" id="KW-0472">Membrane</keyword>
<feature type="transmembrane region" description="Helical" evidence="18">
    <location>
        <begin position="20"/>
        <end position="37"/>
    </location>
</feature>
<comment type="subcellular location">
    <subcellularLocation>
        <location evidence="1">Nucleus</location>
    </subcellularLocation>
</comment>
<evidence type="ECO:0000313" key="20">
    <source>
        <dbReference type="EMBL" id="CAH1399082.1"/>
    </source>
</evidence>
<keyword evidence="7" id="KW-0804">Transcription</keyword>
<keyword evidence="18" id="KW-0812">Transmembrane</keyword>
<dbReference type="GO" id="GO:0070449">
    <property type="term" value="C:elongin complex"/>
    <property type="evidence" value="ECO:0007669"/>
    <property type="project" value="InterPro"/>
</dbReference>
<evidence type="ECO:0000256" key="2">
    <source>
        <dbReference type="ARBA" id="ARBA00004906"/>
    </source>
</evidence>
<dbReference type="AlphaFoldDB" id="A0A9P0HBV6"/>
<evidence type="ECO:0000256" key="13">
    <source>
        <dbReference type="ARBA" id="ARBA00080438"/>
    </source>
</evidence>
<dbReference type="Gene3D" id="3.10.20.90">
    <property type="entry name" value="Phosphatidylinositol 3-kinase Catalytic Subunit, Chain A, domain 1"/>
    <property type="match status" value="1"/>
</dbReference>
<dbReference type="Proteomes" id="UP001152798">
    <property type="component" value="Chromosome 4"/>
</dbReference>
<dbReference type="InterPro" id="IPR000626">
    <property type="entry name" value="Ubiquitin-like_dom"/>
</dbReference>
<keyword evidence="4" id="KW-0833">Ubl conjugation pathway</keyword>
<feature type="region of interest" description="Disordered" evidence="17">
    <location>
        <begin position="190"/>
        <end position="209"/>
    </location>
</feature>
<dbReference type="GO" id="GO:0030891">
    <property type="term" value="C:VCB complex"/>
    <property type="evidence" value="ECO:0007669"/>
    <property type="project" value="InterPro"/>
</dbReference>
<evidence type="ECO:0000256" key="1">
    <source>
        <dbReference type="ARBA" id="ARBA00004123"/>
    </source>
</evidence>
<reference evidence="20" key="1">
    <citation type="submission" date="2022-01" db="EMBL/GenBank/DDBJ databases">
        <authorList>
            <person name="King R."/>
        </authorList>
    </citation>
    <scope>NUCLEOTIDE SEQUENCE</scope>
</reference>
<comment type="similarity">
    <text evidence="10">Belongs to the Elongin B family.</text>
</comment>
<dbReference type="GO" id="GO:0006368">
    <property type="term" value="P:transcription elongation by RNA polymerase II"/>
    <property type="evidence" value="ECO:0007669"/>
    <property type="project" value="InterPro"/>
</dbReference>
<dbReference type="CDD" id="cd01788">
    <property type="entry name" value="Ubl_ElonginB"/>
    <property type="match status" value="1"/>
</dbReference>
<evidence type="ECO:0000256" key="15">
    <source>
        <dbReference type="ARBA" id="ARBA00083653"/>
    </source>
</evidence>
<evidence type="ECO:0000256" key="14">
    <source>
        <dbReference type="ARBA" id="ARBA00081013"/>
    </source>
</evidence>
<evidence type="ECO:0000256" key="11">
    <source>
        <dbReference type="ARBA" id="ARBA00074516"/>
    </source>
</evidence>
<evidence type="ECO:0000256" key="7">
    <source>
        <dbReference type="ARBA" id="ARBA00023163"/>
    </source>
</evidence>
<comment type="subunit">
    <text evidence="16">Heterotrimer of an A (ELOA, ELOA2 or ELOA3P), ELOB and ELOC subunit. The elongin BC complex interacts with EPOP; leading to recruit the elongin BC complex to Polycomb group (PcG) target genes, thereby restricting excessive activity of the PRC2/EED-EZH2 complex. Component of multiple cullin-RING E3 ubiquitin-protein ligase complexes composed of Elongin BC (ELOB and ELOC), a cullin (either CUL2 or CUL5), a catalytic subunit (either RBX1 or RNF7/RBX2), as well as a substrate adapter protein that can be either ASB2, ASB9, ASB11, KLHDC2, KLHDC3, KLHDC10, APPBP2, FEM1A, FEM1B, FEM1C, LRR1, PCMTD1, SOCS1, SOCS2, SOCS5, SPSB1, SPSB3, ELOA, VHL, WSB1 or RAB40C. As part of the Elongin BC E3 ubiquitin ligase complex; interacts with NRBP1. May also interact with DCUN1D1, DCUN1D2, DCUN1D3 and DCUN1D5. May form oligomers as a KLHDC2/KLHDC3-ELOB-ELOC complex; this interaction is autoinhibitory for the E3 ligase complex as the substrate-binding site of KLHDC2/KLHDC3 is blocked in the oligomer.</text>
</comment>
<evidence type="ECO:0000256" key="18">
    <source>
        <dbReference type="SAM" id="Phobius"/>
    </source>
</evidence>
<dbReference type="FunFam" id="3.10.20.90:FF:000108">
    <property type="entry name" value="Elongin-B"/>
    <property type="match status" value="1"/>
</dbReference>
<keyword evidence="8" id="KW-0539">Nucleus</keyword>
<dbReference type="EMBL" id="OV725080">
    <property type="protein sequence ID" value="CAH1399082.1"/>
    <property type="molecule type" value="Genomic_DNA"/>
</dbReference>
<keyword evidence="3" id="KW-0597">Phosphoprotein</keyword>
<evidence type="ECO:0000256" key="8">
    <source>
        <dbReference type="ARBA" id="ARBA00023242"/>
    </source>
</evidence>
<feature type="compositionally biased region" description="Polar residues" evidence="17">
    <location>
        <begin position="199"/>
        <end position="209"/>
    </location>
</feature>
<evidence type="ECO:0000256" key="5">
    <source>
        <dbReference type="ARBA" id="ARBA00022990"/>
    </source>
</evidence>
<evidence type="ECO:0000256" key="17">
    <source>
        <dbReference type="SAM" id="MobiDB-lite"/>
    </source>
</evidence>
<dbReference type="InterPro" id="IPR029071">
    <property type="entry name" value="Ubiquitin-like_domsf"/>
</dbReference>
<feature type="domain" description="Ubiquitin-like" evidence="19">
    <location>
        <begin position="93"/>
        <end position="157"/>
    </location>
</feature>
<gene>
    <name evidence="20" type="ORF">NEZAVI_LOCUS8607</name>
</gene>
<dbReference type="InterPro" id="IPR039049">
    <property type="entry name" value="ELOB"/>
</dbReference>
<evidence type="ECO:0000256" key="3">
    <source>
        <dbReference type="ARBA" id="ARBA00022553"/>
    </source>
</evidence>